<protein>
    <submittedName>
        <fullName evidence="1">Uncharacterized protein</fullName>
    </submittedName>
</protein>
<evidence type="ECO:0000313" key="1">
    <source>
        <dbReference type="EMBL" id="OYR12243.1"/>
    </source>
</evidence>
<keyword evidence="2" id="KW-1185">Reference proteome</keyword>
<sequence length="45" mass="5235">MNIAKRRWRQKAIVSLARPMGLIMHRMCKDETGFHFTKDSMSAAI</sequence>
<name>A0A256FBU1_9HYPH</name>
<evidence type="ECO:0000313" key="2">
    <source>
        <dbReference type="Proteomes" id="UP000215590"/>
    </source>
</evidence>
<organism evidence="1 2">
    <name type="scientific">Brucella thiophenivorans</name>
    <dbReference type="NCBI Taxonomy" id="571255"/>
    <lineage>
        <taxon>Bacteria</taxon>
        <taxon>Pseudomonadati</taxon>
        <taxon>Pseudomonadota</taxon>
        <taxon>Alphaproteobacteria</taxon>
        <taxon>Hyphomicrobiales</taxon>
        <taxon>Brucellaceae</taxon>
        <taxon>Brucella/Ochrobactrum group</taxon>
        <taxon>Brucella</taxon>
    </lineage>
</organism>
<dbReference type="Proteomes" id="UP000215590">
    <property type="component" value="Unassembled WGS sequence"/>
</dbReference>
<comment type="caution">
    <text evidence="1">The sequence shown here is derived from an EMBL/GenBank/DDBJ whole genome shotgun (WGS) entry which is preliminary data.</text>
</comment>
<dbReference type="EMBL" id="NNRJ01000057">
    <property type="protein sequence ID" value="OYR12243.1"/>
    <property type="molecule type" value="Genomic_DNA"/>
</dbReference>
<gene>
    <name evidence="1" type="ORF">CEV31_3630</name>
</gene>
<dbReference type="AlphaFoldDB" id="A0A256FBU1"/>
<reference evidence="1 2" key="1">
    <citation type="submission" date="2017-07" db="EMBL/GenBank/DDBJ databases">
        <title>Phylogenetic study on the rhizospheric bacterium Ochrobactrum sp. A44.</title>
        <authorList>
            <person name="Krzyzanowska D.M."/>
            <person name="Ossowicki A."/>
            <person name="Rajewska M."/>
            <person name="Maciag T."/>
            <person name="Kaczynski Z."/>
            <person name="Czerwicka M."/>
            <person name="Jafra S."/>
        </authorList>
    </citation>
    <scope>NUCLEOTIDE SEQUENCE [LARGE SCALE GENOMIC DNA]</scope>
    <source>
        <strain evidence="1 2">DSM 7216</strain>
    </source>
</reference>
<proteinExistence type="predicted"/>
<accession>A0A256FBU1</accession>